<feature type="transmembrane region" description="Helical" evidence="8">
    <location>
        <begin position="290"/>
        <end position="310"/>
    </location>
</feature>
<keyword evidence="5 8" id="KW-0812">Transmembrane</keyword>
<accession>A0A653I8X6</accession>
<evidence type="ECO:0000313" key="9">
    <source>
        <dbReference type="EMBL" id="VWX35575.1"/>
    </source>
</evidence>
<keyword evidence="10" id="KW-1185">Reference proteome</keyword>
<keyword evidence="4" id="KW-1003">Cell membrane</keyword>
<dbReference type="PANTHER" id="PTHR30472">
    <property type="entry name" value="FERRIC ENTEROBACTIN TRANSPORT SYSTEM PERMEASE PROTEIN"/>
    <property type="match status" value="1"/>
</dbReference>
<feature type="transmembrane region" description="Helical" evidence="8">
    <location>
        <begin position="223"/>
        <end position="256"/>
    </location>
</feature>
<evidence type="ECO:0000256" key="2">
    <source>
        <dbReference type="ARBA" id="ARBA00007935"/>
    </source>
</evidence>
<evidence type="ECO:0000256" key="1">
    <source>
        <dbReference type="ARBA" id="ARBA00004651"/>
    </source>
</evidence>
<feature type="transmembrane region" description="Helical" evidence="8">
    <location>
        <begin position="129"/>
        <end position="154"/>
    </location>
</feature>
<evidence type="ECO:0000256" key="7">
    <source>
        <dbReference type="ARBA" id="ARBA00023136"/>
    </source>
</evidence>
<sequence>MAYRKRLIWLGALALLCMVGYMTLNLQGALGYVVPRRFTKLAAMLVTSVAIGVSTLIFQTVTMNRILTPNVIGLDSLYMLLQTGLLFLFGSSILLEVGIEVRFVATILLMVGFAIVLYQLLFRGEGRNVYFLLLVGLVFGTFFGSITSFLQLLMDPNEFQLLQDRSFASINNVDSDLLMLATVLLVLNTAWLWRYVRLLDVLALGRDHAINLGIPYEKIVKRLLIIVAIYISIATALIGPITFLGLLIVNVAYQLIPTYRHHALAVATVLLGVIALVGGQLIVEHVLNFSTTLSVILNLIGGSYFIYLLLKGVNR</sequence>
<keyword evidence="7 8" id="KW-0472">Membrane</keyword>
<dbReference type="GO" id="GO:0033214">
    <property type="term" value="P:siderophore-iron import into cell"/>
    <property type="evidence" value="ECO:0007669"/>
    <property type="project" value="TreeGrafter"/>
</dbReference>
<name>A0A653I8X6_9BACL</name>
<dbReference type="Gene3D" id="1.10.3470.10">
    <property type="entry name" value="ABC transporter involved in vitamin B12 uptake, BtuC"/>
    <property type="match status" value="1"/>
</dbReference>
<evidence type="ECO:0000256" key="5">
    <source>
        <dbReference type="ARBA" id="ARBA00022692"/>
    </source>
</evidence>
<dbReference type="Pfam" id="PF01032">
    <property type="entry name" value="FecCD"/>
    <property type="match status" value="1"/>
</dbReference>
<protein>
    <submittedName>
        <fullName evidence="9">Petrobactin iron-siderophore ABC transporter (Permease)</fullName>
    </submittedName>
</protein>
<comment type="similarity">
    <text evidence="2">Belongs to the binding-protein-dependent transport system permease family. FecCD subfamily.</text>
</comment>
<dbReference type="CDD" id="cd06550">
    <property type="entry name" value="TM_ABC_iron-siderophores_like"/>
    <property type="match status" value="1"/>
</dbReference>
<dbReference type="GO" id="GO:0005886">
    <property type="term" value="C:plasma membrane"/>
    <property type="evidence" value="ECO:0007669"/>
    <property type="project" value="UniProtKB-SubCell"/>
</dbReference>
<dbReference type="InterPro" id="IPR037294">
    <property type="entry name" value="ABC_BtuC-like"/>
</dbReference>
<comment type="subcellular location">
    <subcellularLocation>
        <location evidence="1">Cell membrane</location>
        <topology evidence="1">Multi-pass membrane protein</topology>
    </subcellularLocation>
</comment>
<gene>
    <name evidence="9" type="primary">pbtO</name>
    <name evidence="9" type="ORF">EXIGUO9Y_260036</name>
</gene>
<dbReference type="RefSeq" id="WP_159173318.1">
    <property type="nucleotide sequence ID" value="NZ_LR732312.1"/>
</dbReference>
<dbReference type="PANTHER" id="PTHR30472:SF19">
    <property type="entry name" value="PETROBACTIN IMPORT SYSTEM PERMEASE PROTEIN YCLO"/>
    <property type="match status" value="1"/>
</dbReference>
<evidence type="ECO:0000256" key="6">
    <source>
        <dbReference type="ARBA" id="ARBA00022989"/>
    </source>
</evidence>
<keyword evidence="3" id="KW-0813">Transport</keyword>
<dbReference type="Proteomes" id="UP000439752">
    <property type="component" value="Unassembled WGS sequence"/>
</dbReference>
<evidence type="ECO:0000256" key="3">
    <source>
        <dbReference type="ARBA" id="ARBA00022448"/>
    </source>
</evidence>
<evidence type="ECO:0000256" key="4">
    <source>
        <dbReference type="ARBA" id="ARBA00022475"/>
    </source>
</evidence>
<evidence type="ECO:0000313" key="10">
    <source>
        <dbReference type="Proteomes" id="UP000439752"/>
    </source>
</evidence>
<evidence type="ECO:0000256" key="8">
    <source>
        <dbReference type="SAM" id="Phobius"/>
    </source>
</evidence>
<feature type="transmembrane region" description="Helical" evidence="8">
    <location>
        <begin position="101"/>
        <end position="122"/>
    </location>
</feature>
<feature type="transmembrane region" description="Helical" evidence="8">
    <location>
        <begin position="177"/>
        <end position="196"/>
    </location>
</feature>
<dbReference type="SUPFAM" id="SSF81345">
    <property type="entry name" value="ABC transporter involved in vitamin B12 uptake, BtuC"/>
    <property type="match status" value="1"/>
</dbReference>
<feature type="transmembrane region" description="Helical" evidence="8">
    <location>
        <begin position="76"/>
        <end position="95"/>
    </location>
</feature>
<dbReference type="InterPro" id="IPR000522">
    <property type="entry name" value="ABC_transptr_permease_BtuC"/>
</dbReference>
<dbReference type="GO" id="GO:0022857">
    <property type="term" value="F:transmembrane transporter activity"/>
    <property type="evidence" value="ECO:0007669"/>
    <property type="project" value="InterPro"/>
</dbReference>
<feature type="transmembrane region" description="Helical" evidence="8">
    <location>
        <begin position="262"/>
        <end position="283"/>
    </location>
</feature>
<reference evidence="9 10" key="1">
    <citation type="submission" date="2019-10" db="EMBL/GenBank/DDBJ databases">
        <authorList>
            <person name="Karimi E."/>
        </authorList>
    </citation>
    <scope>NUCLEOTIDE SEQUENCE [LARGE SCALE GENOMIC DNA]</scope>
    <source>
        <strain evidence="9">Exiguobacterium sp. 9Y</strain>
    </source>
</reference>
<keyword evidence="6 8" id="KW-1133">Transmembrane helix</keyword>
<dbReference type="AlphaFoldDB" id="A0A653I8X6"/>
<proteinExistence type="inferred from homology"/>
<feature type="transmembrane region" description="Helical" evidence="8">
    <location>
        <begin position="41"/>
        <end position="64"/>
    </location>
</feature>
<organism evidence="9 10">
    <name type="scientific">Exiguobacterium oxidotolerans</name>
    <dbReference type="NCBI Taxonomy" id="223958"/>
    <lineage>
        <taxon>Bacteria</taxon>
        <taxon>Bacillati</taxon>
        <taxon>Bacillota</taxon>
        <taxon>Bacilli</taxon>
        <taxon>Bacillales</taxon>
        <taxon>Bacillales Family XII. Incertae Sedis</taxon>
        <taxon>Exiguobacterium</taxon>
    </lineage>
</organism>
<dbReference type="EMBL" id="CABWKQ010000019">
    <property type="protein sequence ID" value="VWX35575.1"/>
    <property type="molecule type" value="Genomic_DNA"/>
</dbReference>